<dbReference type="GO" id="GO:0005768">
    <property type="term" value="C:endosome"/>
    <property type="evidence" value="ECO:0007669"/>
    <property type="project" value="UniProtKB-SubCell"/>
</dbReference>
<evidence type="ECO:0000256" key="4">
    <source>
        <dbReference type="ARBA" id="ARBA00022448"/>
    </source>
</evidence>
<sequence length="219" mass="24855">MKEGTDLVNEQVISVWVRDPRIQKNDFWHAYIDYEICLHTDSVCFTKKISCVRRRFSEFVWLRQKLQANSMLMVQLPGLPPKNPFFSMNNAQQISERMKGLQKFLEKILNNPLLLSDSCLHLFLQSQLSVSKIEACAAGRTHYSVAQAVQCCGHRRFKFDVDSQTDVSMSCDSDSDSSECRDAEPQMNDLATNKAESTDSLDFMGTSQEENLSCSSGST</sequence>
<evidence type="ECO:0000256" key="11">
    <source>
        <dbReference type="SAM" id="MobiDB-lite"/>
    </source>
</evidence>
<dbReference type="EMBL" id="CAWUFR010000045">
    <property type="protein sequence ID" value="CAK6960538.1"/>
    <property type="molecule type" value="Genomic_DNA"/>
</dbReference>
<dbReference type="GO" id="GO:0016050">
    <property type="term" value="P:vesicle organization"/>
    <property type="evidence" value="ECO:0007669"/>
    <property type="project" value="TreeGrafter"/>
</dbReference>
<protein>
    <submittedName>
        <fullName evidence="13">Sorting nexin-10B</fullName>
    </submittedName>
</protein>
<evidence type="ECO:0000256" key="9">
    <source>
        <dbReference type="ARBA" id="ARBA00023136"/>
    </source>
</evidence>
<evidence type="ECO:0000313" key="13">
    <source>
        <dbReference type="EMBL" id="CAK6960538.1"/>
    </source>
</evidence>
<keyword evidence="14" id="KW-1185">Reference proteome</keyword>
<keyword evidence="7" id="KW-0653">Protein transport</keyword>
<dbReference type="InterPro" id="IPR043544">
    <property type="entry name" value="SNX10/11"/>
</dbReference>
<comment type="similarity">
    <text evidence="3">Belongs to the sorting nexin family.</text>
</comment>
<dbReference type="GO" id="GO:1901981">
    <property type="term" value="F:phosphatidylinositol phosphate binding"/>
    <property type="evidence" value="ECO:0007669"/>
    <property type="project" value="TreeGrafter"/>
</dbReference>
<dbReference type="InterPro" id="IPR036871">
    <property type="entry name" value="PX_dom_sf"/>
</dbReference>
<dbReference type="Proteomes" id="UP001314229">
    <property type="component" value="Unassembled WGS sequence"/>
</dbReference>
<dbReference type="InterPro" id="IPR001683">
    <property type="entry name" value="PX_dom"/>
</dbReference>
<evidence type="ECO:0000256" key="3">
    <source>
        <dbReference type="ARBA" id="ARBA00010883"/>
    </source>
</evidence>
<dbReference type="Gene3D" id="3.30.1520.10">
    <property type="entry name" value="Phox-like domain"/>
    <property type="match status" value="1"/>
</dbReference>
<evidence type="ECO:0000259" key="12">
    <source>
        <dbReference type="PROSITE" id="PS50195"/>
    </source>
</evidence>
<evidence type="ECO:0000256" key="10">
    <source>
        <dbReference type="ARBA" id="ARBA00029433"/>
    </source>
</evidence>
<gene>
    <name evidence="13" type="ORF">FSCOSCO3_A028214</name>
</gene>
<evidence type="ECO:0000256" key="6">
    <source>
        <dbReference type="ARBA" id="ARBA00022753"/>
    </source>
</evidence>
<comment type="subcellular location">
    <subcellularLocation>
        <location evidence="2">Cytoplasm</location>
    </subcellularLocation>
    <subcellularLocation>
        <location evidence="10">Endomembrane system</location>
        <topology evidence="10">Peripheral membrane protein</topology>
        <orientation evidence="10">Cytoplasmic side</orientation>
    </subcellularLocation>
    <subcellularLocation>
        <location evidence="1">Endosome</location>
    </subcellularLocation>
</comment>
<feature type="domain" description="PX" evidence="12">
    <location>
        <begin position="12"/>
        <end position="130"/>
    </location>
</feature>
<dbReference type="PANTHER" id="PTHR46209">
    <property type="entry name" value="PX DOMAIN-CONTAINING PROTEIN"/>
    <property type="match status" value="1"/>
</dbReference>
<feature type="compositionally biased region" description="Polar residues" evidence="11">
    <location>
        <begin position="189"/>
        <end position="219"/>
    </location>
</feature>
<evidence type="ECO:0000256" key="5">
    <source>
        <dbReference type="ARBA" id="ARBA00022490"/>
    </source>
</evidence>
<dbReference type="SMART" id="SM00312">
    <property type="entry name" value="PX"/>
    <property type="match status" value="1"/>
</dbReference>
<evidence type="ECO:0000313" key="14">
    <source>
        <dbReference type="Proteomes" id="UP001314229"/>
    </source>
</evidence>
<dbReference type="PROSITE" id="PS50195">
    <property type="entry name" value="PX"/>
    <property type="match status" value="1"/>
</dbReference>
<dbReference type="GO" id="GO:0006886">
    <property type="term" value="P:intracellular protein transport"/>
    <property type="evidence" value="ECO:0007669"/>
    <property type="project" value="InterPro"/>
</dbReference>
<dbReference type="AlphaFoldDB" id="A0AAV1NMV8"/>
<dbReference type="GO" id="GO:0060271">
    <property type="term" value="P:cilium assembly"/>
    <property type="evidence" value="ECO:0007669"/>
    <property type="project" value="TreeGrafter"/>
</dbReference>
<evidence type="ECO:0000256" key="8">
    <source>
        <dbReference type="ARBA" id="ARBA00023121"/>
    </source>
</evidence>
<keyword evidence="8" id="KW-0446">Lipid-binding</keyword>
<dbReference type="SUPFAM" id="SSF64268">
    <property type="entry name" value="PX domain"/>
    <property type="match status" value="1"/>
</dbReference>
<comment type="caution">
    <text evidence="13">The sequence shown here is derived from an EMBL/GenBank/DDBJ whole genome shotgun (WGS) entry which is preliminary data.</text>
</comment>
<evidence type="ECO:0000256" key="1">
    <source>
        <dbReference type="ARBA" id="ARBA00004177"/>
    </source>
</evidence>
<name>A0AAV1NMV8_SCOSC</name>
<accession>A0AAV1NMV8</accession>
<feature type="region of interest" description="Disordered" evidence="11">
    <location>
        <begin position="170"/>
        <end position="219"/>
    </location>
</feature>
<keyword evidence="9" id="KW-0472">Membrane</keyword>
<keyword evidence="6" id="KW-0967">Endosome</keyword>
<keyword evidence="5" id="KW-0963">Cytoplasm</keyword>
<evidence type="ECO:0000256" key="2">
    <source>
        <dbReference type="ARBA" id="ARBA00004496"/>
    </source>
</evidence>
<dbReference type="CDD" id="cd06898">
    <property type="entry name" value="PX_SNX10"/>
    <property type="match status" value="1"/>
</dbReference>
<dbReference type="Pfam" id="PF00787">
    <property type="entry name" value="PX"/>
    <property type="match status" value="1"/>
</dbReference>
<evidence type="ECO:0000256" key="7">
    <source>
        <dbReference type="ARBA" id="ARBA00022927"/>
    </source>
</evidence>
<reference evidence="13 14" key="1">
    <citation type="submission" date="2024-01" db="EMBL/GenBank/DDBJ databases">
        <authorList>
            <person name="Alioto T."/>
            <person name="Alioto T."/>
            <person name="Gomez Garrido J."/>
        </authorList>
    </citation>
    <scope>NUCLEOTIDE SEQUENCE [LARGE SCALE GENOMIC DNA]</scope>
</reference>
<organism evidence="13 14">
    <name type="scientific">Scomber scombrus</name>
    <name type="common">Atlantic mackerel</name>
    <name type="synonym">Scomber vernalis</name>
    <dbReference type="NCBI Taxonomy" id="13677"/>
    <lineage>
        <taxon>Eukaryota</taxon>
        <taxon>Metazoa</taxon>
        <taxon>Chordata</taxon>
        <taxon>Craniata</taxon>
        <taxon>Vertebrata</taxon>
        <taxon>Euteleostomi</taxon>
        <taxon>Actinopterygii</taxon>
        <taxon>Neopterygii</taxon>
        <taxon>Teleostei</taxon>
        <taxon>Neoteleostei</taxon>
        <taxon>Acanthomorphata</taxon>
        <taxon>Pelagiaria</taxon>
        <taxon>Scombriformes</taxon>
        <taxon>Scombridae</taxon>
        <taxon>Scomber</taxon>
    </lineage>
</organism>
<dbReference type="PANTHER" id="PTHR46209:SF4">
    <property type="entry name" value="SORTING NEXIN-10B"/>
    <property type="match status" value="1"/>
</dbReference>
<keyword evidence="4" id="KW-0813">Transport</keyword>
<proteinExistence type="inferred from homology"/>